<keyword evidence="3" id="KW-1185">Reference proteome</keyword>
<dbReference type="EMBL" id="AGNL01003476">
    <property type="protein sequence ID" value="EJK74641.1"/>
    <property type="molecule type" value="Genomic_DNA"/>
</dbReference>
<sequence length="125" mass="13432">MMMRTKTPSWGRGRALLRRGRRGAPALRIRGLPSRQRPPHGNGVLGALSGEQPVLPWPEPLGLRGGPLNPHDARGRHRERRVEARGAGGSGPSPPRQGAGNFLVGRGTRRPASVPLLEQDAGRGR</sequence>
<feature type="non-terminal residue" evidence="2">
    <location>
        <position position="125"/>
    </location>
</feature>
<evidence type="ECO:0000313" key="3">
    <source>
        <dbReference type="Proteomes" id="UP000266841"/>
    </source>
</evidence>
<reference evidence="2 3" key="1">
    <citation type="journal article" date="2012" name="Genome Biol.">
        <title>Genome and low-iron response of an oceanic diatom adapted to chronic iron limitation.</title>
        <authorList>
            <person name="Lommer M."/>
            <person name="Specht M."/>
            <person name="Roy A.S."/>
            <person name="Kraemer L."/>
            <person name="Andreson R."/>
            <person name="Gutowska M.A."/>
            <person name="Wolf J."/>
            <person name="Bergner S.V."/>
            <person name="Schilhabel M.B."/>
            <person name="Klostermeier U.C."/>
            <person name="Beiko R.G."/>
            <person name="Rosenstiel P."/>
            <person name="Hippler M."/>
            <person name="Laroche J."/>
        </authorList>
    </citation>
    <scope>NUCLEOTIDE SEQUENCE [LARGE SCALE GENOMIC DNA]</scope>
    <source>
        <strain evidence="2 3">CCMP1005</strain>
    </source>
</reference>
<dbReference type="AlphaFoldDB" id="K0TKL0"/>
<protein>
    <submittedName>
        <fullName evidence="2">Uncharacterized protein</fullName>
    </submittedName>
</protein>
<proteinExistence type="predicted"/>
<evidence type="ECO:0000313" key="2">
    <source>
        <dbReference type="EMBL" id="EJK74641.1"/>
    </source>
</evidence>
<feature type="region of interest" description="Disordered" evidence="1">
    <location>
        <begin position="1"/>
        <end position="125"/>
    </location>
</feature>
<accession>K0TKL0</accession>
<feature type="compositionally biased region" description="Low complexity" evidence="1">
    <location>
        <begin position="23"/>
        <end position="32"/>
    </location>
</feature>
<gene>
    <name evidence="2" type="ORF">THAOC_03670</name>
</gene>
<comment type="caution">
    <text evidence="2">The sequence shown here is derived from an EMBL/GenBank/DDBJ whole genome shotgun (WGS) entry which is preliminary data.</text>
</comment>
<organism evidence="2 3">
    <name type="scientific">Thalassiosira oceanica</name>
    <name type="common">Marine diatom</name>
    <dbReference type="NCBI Taxonomy" id="159749"/>
    <lineage>
        <taxon>Eukaryota</taxon>
        <taxon>Sar</taxon>
        <taxon>Stramenopiles</taxon>
        <taxon>Ochrophyta</taxon>
        <taxon>Bacillariophyta</taxon>
        <taxon>Coscinodiscophyceae</taxon>
        <taxon>Thalassiosirophycidae</taxon>
        <taxon>Thalassiosirales</taxon>
        <taxon>Thalassiosiraceae</taxon>
        <taxon>Thalassiosira</taxon>
    </lineage>
</organism>
<dbReference type="Proteomes" id="UP000266841">
    <property type="component" value="Unassembled WGS sequence"/>
</dbReference>
<name>K0TKL0_THAOC</name>
<evidence type="ECO:0000256" key="1">
    <source>
        <dbReference type="SAM" id="MobiDB-lite"/>
    </source>
</evidence>